<name>A0AAW1SM15_9CHLO</name>
<dbReference type="Proteomes" id="UP001485043">
    <property type="component" value="Unassembled WGS sequence"/>
</dbReference>
<feature type="region of interest" description="Disordered" evidence="3">
    <location>
        <begin position="53"/>
        <end position="72"/>
    </location>
</feature>
<dbReference type="Gene3D" id="3.90.470.20">
    <property type="entry name" value="4'-phosphopantetheinyl transferase domain"/>
    <property type="match status" value="1"/>
</dbReference>
<organism evidence="6 7">
    <name type="scientific">Apatococcus fuscideae</name>
    <dbReference type="NCBI Taxonomy" id="2026836"/>
    <lineage>
        <taxon>Eukaryota</taxon>
        <taxon>Viridiplantae</taxon>
        <taxon>Chlorophyta</taxon>
        <taxon>core chlorophytes</taxon>
        <taxon>Trebouxiophyceae</taxon>
        <taxon>Chlorellales</taxon>
        <taxon>Chlorellaceae</taxon>
        <taxon>Apatococcus</taxon>
    </lineage>
</organism>
<dbReference type="GO" id="GO:0019878">
    <property type="term" value="P:lysine biosynthetic process via aminoadipic acid"/>
    <property type="evidence" value="ECO:0007669"/>
    <property type="project" value="TreeGrafter"/>
</dbReference>
<dbReference type="PANTHER" id="PTHR12215:SF15">
    <property type="entry name" value="4'-PHOSPHOPANTETHEINYL TRANSFERASE SUPERFAMILY-RELATED"/>
    <property type="match status" value="1"/>
</dbReference>
<evidence type="ECO:0000256" key="1">
    <source>
        <dbReference type="ARBA" id="ARBA00013172"/>
    </source>
</evidence>
<accession>A0AAW1SM15</accession>
<dbReference type="AlphaFoldDB" id="A0AAW1SM15"/>
<evidence type="ECO:0000313" key="7">
    <source>
        <dbReference type="Proteomes" id="UP001485043"/>
    </source>
</evidence>
<keyword evidence="4" id="KW-0812">Transmembrane</keyword>
<dbReference type="EMBL" id="JALJOV010001480">
    <property type="protein sequence ID" value="KAK9847274.1"/>
    <property type="molecule type" value="Genomic_DNA"/>
</dbReference>
<keyword evidence="4" id="KW-1133">Transmembrane helix</keyword>
<feature type="compositionally biased region" description="Basic and acidic residues" evidence="3">
    <location>
        <begin position="57"/>
        <end position="72"/>
    </location>
</feature>
<evidence type="ECO:0000256" key="4">
    <source>
        <dbReference type="SAM" id="Phobius"/>
    </source>
</evidence>
<dbReference type="GO" id="GO:0008897">
    <property type="term" value="F:holo-[acyl-carrier-protein] synthase activity"/>
    <property type="evidence" value="ECO:0007669"/>
    <property type="project" value="UniProtKB-EC"/>
</dbReference>
<dbReference type="Pfam" id="PF01648">
    <property type="entry name" value="ACPS"/>
    <property type="match status" value="1"/>
</dbReference>
<evidence type="ECO:0000259" key="5">
    <source>
        <dbReference type="Pfam" id="PF01648"/>
    </source>
</evidence>
<comment type="caution">
    <text evidence="6">The sequence shown here is derived from an EMBL/GenBank/DDBJ whole genome shotgun (WGS) entry which is preliminary data.</text>
</comment>
<dbReference type="EC" id="2.7.8.7" evidence="1"/>
<feature type="transmembrane region" description="Helical" evidence="4">
    <location>
        <begin position="111"/>
        <end position="134"/>
    </location>
</feature>
<keyword evidence="7" id="KW-1185">Reference proteome</keyword>
<dbReference type="SUPFAM" id="SSF56214">
    <property type="entry name" value="4'-phosphopantetheinyl transferase"/>
    <property type="match status" value="2"/>
</dbReference>
<sequence length="543" mass="58902">MLVAYCSHLRLDPRPKLGRVVQFPWRAPAPSHRPAQGQGQKLCFYSHSQRRGVSIASRKEGGEEESKSRPRDPLLVGGVGASIGLAGLILLKSQGEVLEGLVYGDTGLGDISAAALWGVGLFFCSPYQLLLLFLGKIETERPSDWILQKLGEATGQSTQDVGYTAPLPLQALTILFFIGAGTAASWLIHAGLGDATWSVSSGIGTCAAAGLYEVGRPERLSGQEAETLDAQWQEFAAWANERLQRSGQCHESEIFGSFRKQFARYRSPETLSDAALKDMVRNWHPNASRTANGYYKNVSVQAKVVQYLDVLSPWKANAGICSEPAPLPGEVHLWWLSVTELQGKDLTSASLLKALAPEDHEYAAAAQHPEVGQLRLLSRALQRSALARYCTDGVVGQELQFARQAQGKPELIRPRLGRPLHFNLTHTSSLIGLAVSSSHIVGLDVERTDRQPHHGVIRLAKHKFASREIAFLTGLDGASQVEAFNQLWTLKESFVKATGLGINGPPGLKDFSFQIQAAACDGISSSKLPEDHSNIQDTGFSGV</sequence>
<feature type="domain" description="4'-phosphopantetheinyl transferase" evidence="5">
    <location>
        <begin position="441"/>
        <end position="516"/>
    </location>
</feature>
<reference evidence="6 7" key="1">
    <citation type="journal article" date="2024" name="Nat. Commun.">
        <title>Phylogenomics reveals the evolutionary origins of lichenization in chlorophyte algae.</title>
        <authorList>
            <person name="Puginier C."/>
            <person name="Libourel C."/>
            <person name="Otte J."/>
            <person name="Skaloud P."/>
            <person name="Haon M."/>
            <person name="Grisel S."/>
            <person name="Petersen M."/>
            <person name="Berrin J.G."/>
            <person name="Delaux P.M."/>
            <person name="Dal Grande F."/>
            <person name="Keller J."/>
        </authorList>
    </citation>
    <scope>NUCLEOTIDE SEQUENCE [LARGE SCALE GENOMIC DNA]</scope>
    <source>
        <strain evidence="6 7">SAG 2523</strain>
    </source>
</reference>
<dbReference type="InterPro" id="IPR050559">
    <property type="entry name" value="P-Pant_transferase_sf"/>
</dbReference>
<evidence type="ECO:0000313" key="6">
    <source>
        <dbReference type="EMBL" id="KAK9847274.1"/>
    </source>
</evidence>
<dbReference type="GO" id="GO:0000287">
    <property type="term" value="F:magnesium ion binding"/>
    <property type="evidence" value="ECO:0007669"/>
    <property type="project" value="InterPro"/>
</dbReference>
<evidence type="ECO:0000256" key="3">
    <source>
        <dbReference type="SAM" id="MobiDB-lite"/>
    </source>
</evidence>
<evidence type="ECO:0000256" key="2">
    <source>
        <dbReference type="ARBA" id="ARBA00022679"/>
    </source>
</evidence>
<dbReference type="InterPro" id="IPR037143">
    <property type="entry name" value="4-PPantetheinyl_Trfase_dom_sf"/>
</dbReference>
<proteinExistence type="predicted"/>
<dbReference type="GO" id="GO:0005829">
    <property type="term" value="C:cytosol"/>
    <property type="evidence" value="ECO:0007669"/>
    <property type="project" value="TreeGrafter"/>
</dbReference>
<feature type="transmembrane region" description="Helical" evidence="4">
    <location>
        <begin position="74"/>
        <end position="91"/>
    </location>
</feature>
<protein>
    <recommendedName>
        <fullName evidence="1">holo-[acyl-carrier-protein] synthase</fullName>
        <ecNumber evidence="1">2.7.8.7</ecNumber>
    </recommendedName>
</protein>
<keyword evidence="2" id="KW-0808">Transferase</keyword>
<gene>
    <name evidence="6" type="ORF">WJX84_011768</name>
</gene>
<dbReference type="InterPro" id="IPR008278">
    <property type="entry name" value="4-PPantetheinyl_Trfase_dom"/>
</dbReference>
<keyword evidence="4" id="KW-0472">Membrane</keyword>
<dbReference type="PANTHER" id="PTHR12215">
    <property type="entry name" value="PHOSPHOPANTETHEINE TRANSFERASE"/>
    <property type="match status" value="1"/>
</dbReference>